<name>A0AAV1RNK9_9ROSI</name>
<evidence type="ECO:0000313" key="1">
    <source>
        <dbReference type="EMBL" id="CAK7338254.1"/>
    </source>
</evidence>
<protein>
    <submittedName>
        <fullName evidence="1">Uncharacterized protein</fullName>
    </submittedName>
</protein>
<dbReference type="AlphaFoldDB" id="A0AAV1RNK9"/>
<accession>A0AAV1RNK9</accession>
<dbReference type="EMBL" id="CAWUPB010001111">
    <property type="protein sequence ID" value="CAK7338254.1"/>
    <property type="molecule type" value="Genomic_DNA"/>
</dbReference>
<organism evidence="1 2">
    <name type="scientific">Dovyalis caffra</name>
    <dbReference type="NCBI Taxonomy" id="77055"/>
    <lineage>
        <taxon>Eukaryota</taxon>
        <taxon>Viridiplantae</taxon>
        <taxon>Streptophyta</taxon>
        <taxon>Embryophyta</taxon>
        <taxon>Tracheophyta</taxon>
        <taxon>Spermatophyta</taxon>
        <taxon>Magnoliopsida</taxon>
        <taxon>eudicotyledons</taxon>
        <taxon>Gunneridae</taxon>
        <taxon>Pentapetalae</taxon>
        <taxon>rosids</taxon>
        <taxon>fabids</taxon>
        <taxon>Malpighiales</taxon>
        <taxon>Salicaceae</taxon>
        <taxon>Flacourtieae</taxon>
        <taxon>Dovyalis</taxon>
    </lineage>
</organism>
<keyword evidence="2" id="KW-1185">Reference proteome</keyword>
<gene>
    <name evidence="1" type="ORF">DCAF_LOCUS13298</name>
</gene>
<reference evidence="1 2" key="1">
    <citation type="submission" date="2024-01" db="EMBL/GenBank/DDBJ databases">
        <authorList>
            <person name="Waweru B."/>
        </authorList>
    </citation>
    <scope>NUCLEOTIDE SEQUENCE [LARGE SCALE GENOMIC DNA]</scope>
</reference>
<comment type="caution">
    <text evidence="1">The sequence shown here is derived from an EMBL/GenBank/DDBJ whole genome shotgun (WGS) entry which is preliminary data.</text>
</comment>
<sequence length="81" mass="9417">MEPVYGKLVMLLIHKKFGFGKTISPLMGLNLIDNGFLKSGSWIDIRDHPLLFLSRENIDKDYFGEKRNKYEVKTGKRQKDS</sequence>
<dbReference type="Proteomes" id="UP001314170">
    <property type="component" value="Unassembled WGS sequence"/>
</dbReference>
<proteinExistence type="predicted"/>
<evidence type="ECO:0000313" key="2">
    <source>
        <dbReference type="Proteomes" id="UP001314170"/>
    </source>
</evidence>